<proteinExistence type="predicted"/>
<keyword evidence="1" id="KW-1133">Transmembrane helix</keyword>
<evidence type="ECO:0000313" key="3">
    <source>
        <dbReference type="Proteomes" id="UP000267517"/>
    </source>
</evidence>
<sequence length="77" mass="9213">MKRCFVLRKYIFFWWGKKTLNKGFGRNLPFCRTYVLGCWGRFLLRISVGGCTFGSWVLYLFYSFVGEDEMVARRSFV</sequence>
<name>A0A250KJF1_9BACT</name>
<dbReference type="Proteomes" id="UP000267517">
    <property type="component" value="Chromosome II"/>
</dbReference>
<feature type="transmembrane region" description="Helical" evidence="1">
    <location>
        <begin position="42"/>
        <end position="62"/>
    </location>
</feature>
<evidence type="ECO:0000313" key="2">
    <source>
        <dbReference type="EMBL" id="BBA29849.1"/>
    </source>
</evidence>
<protein>
    <submittedName>
        <fullName evidence="2">Uncharacterized protein</fullName>
    </submittedName>
</protein>
<gene>
    <name evidence="2" type="ORF">PMEL_200375</name>
</gene>
<dbReference type="EMBL" id="AP018050">
    <property type="protein sequence ID" value="BBA29849.1"/>
    <property type="molecule type" value="Genomic_DNA"/>
</dbReference>
<reference evidence="2 3" key="1">
    <citation type="submission" date="2017-05" db="EMBL/GenBank/DDBJ databases">
        <title>whole genome sequence of Prevotella melaninogenica GAI 07411.</title>
        <authorList>
            <person name="Kondo Y."/>
            <person name="Hoshino T."/>
        </authorList>
    </citation>
    <scope>NUCLEOTIDE SEQUENCE [LARGE SCALE GENOMIC DNA]</scope>
    <source>
        <strain evidence="2 3">GAI 07411</strain>
    </source>
</reference>
<organism evidence="2 3">
    <name type="scientific">Prevotella melaninogenica</name>
    <dbReference type="NCBI Taxonomy" id="28132"/>
    <lineage>
        <taxon>Bacteria</taxon>
        <taxon>Pseudomonadati</taxon>
        <taxon>Bacteroidota</taxon>
        <taxon>Bacteroidia</taxon>
        <taxon>Bacteroidales</taxon>
        <taxon>Prevotellaceae</taxon>
        <taxon>Prevotella</taxon>
    </lineage>
</organism>
<accession>A0A250KJF1</accession>
<keyword evidence="1" id="KW-0812">Transmembrane</keyword>
<evidence type="ECO:0000256" key="1">
    <source>
        <dbReference type="SAM" id="Phobius"/>
    </source>
</evidence>
<keyword evidence="1" id="KW-0472">Membrane</keyword>
<dbReference type="AlphaFoldDB" id="A0A250KJF1"/>